<feature type="region of interest" description="Disordered" evidence="1">
    <location>
        <begin position="94"/>
        <end position="120"/>
    </location>
</feature>
<evidence type="ECO:0000256" key="1">
    <source>
        <dbReference type="SAM" id="MobiDB-lite"/>
    </source>
</evidence>
<keyword evidence="2" id="KW-1185">Reference proteome</keyword>
<feature type="compositionally biased region" description="Polar residues" evidence="1">
    <location>
        <begin position="102"/>
        <end position="116"/>
    </location>
</feature>
<reference evidence="3" key="1">
    <citation type="submission" date="2024-02" db="UniProtKB">
        <authorList>
            <consortium name="WormBaseParasite"/>
        </authorList>
    </citation>
    <scope>IDENTIFICATION</scope>
</reference>
<evidence type="ECO:0000313" key="3">
    <source>
        <dbReference type="WBParaSite" id="TCONS_00013307.p1"/>
    </source>
</evidence>
<sequence>MKPSLEQNLHVVGFFSKNDYRFRKILDTYVIVSSSNKTRFPYNLRESNEDGENKLIGDSVSIFYKNKVQEGEIIDIGTKEDMLAAKKTLFASRTGRKESTKDNSLSPELENQSHDSLNGGEEANAKGNFLIKFFILNNYRICSN</sequence>
<name>A0AAF5DIZ1_STRER</name>
<accession>A0AAF5DIZ1</accession>
<proteinExistence type="predicted"/>
<evidence type="ECO:0000313" key="2">
    <source>
        <dbReference type="Proteomes" id="UP000035681"/>
    </source>
</evidence>
<dbReference type="Proteomes" id="UP000035681">
    <property type="component" value="Unplaced"/>
</dbReference>
<dbReference type="WBParaSite" id="TCONS_00013307.p1">
    <property type="protein sequence ID" value="TCONS_00013307.p1"/>
    <property type="gene ID" value="XLOC_009147"/>
</dbReference>
<dbReference type="AlphaFoldDB" id="A0AAF5DIZ1"/>
<organism evidence="2 3">
    <name type="scientific">Strongyloides stercoralis</name>
    <name type="common">Threadworm</name>
    <dbReference type="NCBI Taxonomy" id="6248"/>
    <lineage>
        <taxon>Eukaryota</taxon>
        <taxon>Metazoa</taxon>
        <taxon>Ecdysozoa</taxon>
        <taxon>Nematoda</taxon>
        <taxon>Chromadorea</taxon>
        <taxon>Rhabditida</taxon>
        <taxon>Tylenchina</taxon>
        <taxon>Panagrolaimomorpha</taxon>
        <taxon>Strongyloidoidea</taxon>
        <taxon>Strongyloididae</taxon>
        <taxon>Strongyloides</taxon>
    </lineage>
</organism>
<protein>
    <submittedName>
        <fullName evidence="3">Uncharacterized protein</fullName>
    </submittedName>
</protein>